<dbReference type="OrthoDB" id="3346152at2759"/>
<protein>
    <submittedName>
        <fullName evidence="1">Uncharacterized protein</fullName>
    </submittedName>
</protein>
<evidence type="ECO:0000313" key="1">
    <source>
        <dbReference type="EMBL" id="KAG5166932.1"/>
    </source>
</evidence>
<dbReference type="InterPro" id="IPR011051">
    <property type="entry name" value="RmlC_Cupin_sf"/>
</dbReference>
<dbReference type="InterPro" id="IPR014710">
    <property type="entry name" value="RmlC-like_jellyroll"/>
</dbReference>
<gene>
    <name evidence="1" type="ORF">JR316_007269</name>
</gene>
<name>A0A8H7XU57_PSICU</name>
<proteinExistence type="predicted"/>
<dbReference type="Gene3D" id="2.60.120.10">
    <property type="entry name" value="Jelly Rolls"/>
    <property type="match status" value="1"/>
</dbReference>
<sequence length="129" mass="14478">MPKHIPVHHYLHKPYELFPKGTIHPEIEHHDHPSDAEHYLLPAVFTLEKGDAVILKYPGPGVYFIHEGEIQYEDTAKPEEGTIVSKAGSVIHIENGAALRWHSPSIAKGFAVFYVPVSIKSFDSFVVTE</sequence>
<dbReference type="SUPFAM" id="SSF51182">
    <property type="entry name" value="RmlC-like cupins"/>
    <property type="match status" value="1"/>
</dbReference>
<comment type="caution">
    <text evidence="1">The sequence shown here is derived from an EMBL/GenBank/DDBJ whole genome shotgun (WGS) entry which is preliminary data.</text>
</comment>
<reference evidence="1" key="1">
    <citation type="submission" date="2021-02" db="EMBL/GenBank/DDBJ databases">
        <title>Psilocybe cubensis genome.</title>
        <authorList>
            <person name="Mckernan K.J."/>
            <person name="Crawford S."/>
            <person name="Trippe A."/>
            <person name="Kane L.T."/>
            <person name="Mclaughlin S."/>
        </authorList>
    </citation>
    <scope>NUCLEOTIDE SEQUENCE [LARGE SCALE GENOMIC DNA]</scope>
    <source>
        <strain evidence="1">MGC-MH-2018</strain>
    </source>
</reference>
<organism evidence="1">
    <name type="scientific">Psilocybe cubensis</name>
    <name type="common">Psychedelic mushroom</name>
    <name type="synonym">Stropharia cubensis</name>
    <dbReference type="NCBI Taxonomy" id="181762"/>
    <lineage>
        <taxon>Eukaryota</taxon>
        <taxon>Fungi</taxon>
        <taxon>Dikarya</taxon>
        <taxon>Basidiomycota</taxon>
        <taxon>Agaricomycotina</taxon>
        <taxon>Agaricomycetes</taxon>
        <taxon>Agaricomycetidae</taxon>
        <taxon>Agaricales</taxon>
        <taxon>Agaricineae</taxon>
        <taxon>Strophariaceae</taxon>
        <taxon>Psilocybe</taxon>
    </lineage>
</organism>
<dbReference type="EMBL" id="JAFIQS010000007">
    <property type="protein sequence ID" value="KAG5166932.1"/>
    <property type="molecule type" value="Genomic_DNA"/>
</dbReference>
<dbReference type="AlphaFoldDB" id="A0A8H7XU57"/>
<accession>A0A8H7XU57</accession>